<gene>
    <name evidence="2" type="ORF">HMPREF1090_01492</name>
</gene>
<dbReference type="RefSeq" id="WP_002595388.1">
    <property type="nucleotide sequence ID" value="NZ_KB851009.1"/>
</dbReference>
<feature type="signal peptide" evidence="1">
    <location>
        <begin position="1"/>
        <end position="22"/>
    </location>
</feature>
<reference evidence="2 3" key="1">
    <citation type="submission" date="2013-01" db="EMBL/GenBank/DDBJ databases">
        <title>The Genome Sequence of Clostridium clostridioforme 90A8.</title>
        <authorList>
            <consortium name="The Broad Institute Genome Sequencing Platform"/>
            <person name="Earl A."/>
            <person name="Ward D."/>
            <person name="Feldgarden M."/>
            <person name="Gevers D."/>
            <person name="Courvalin P."/>
            <person name="Lambert T."/>
            <person name="Walker B."/>
            <person name="Young S.K."/>
            <person name="Zeng Q."/>
            <person name="Gargeya S."/>
            <person name="Fitzgerald M."/>
            <person name="Haas B."/>
            <person name="Abouelleil A."/>
            <person name="Alvarado L."/>
            <person name="Arachchi H.M."/>
            <person name="Berlin A.M."/>
            <person name="Chapman S.B."/>
            <person name="Dewar J."/>
            <person name="Goldberg J."/>
            <person name="Griggs A."/>
            <person name="Gujja S."/>
            <person name="Hansen M."/>
            <person name="Howarth C."/>
            <person name="Imamovic A."/>
            <person name="Larimer J."/>
            <person name="McCowan C."/>
            <person name="Murphy C."/>
            <person name="Neiman D."/>
            <person name="Pearson M."/>
            <person name="Priest M."/>
            <person name="Roberts A."/>
            <person name="Saif S."/>
            <person name="Shea T."/>
            <person name="Sisk P."/>
            <person name="Sykes S."/>
            <person name="Wortman J."/>
            <person name="Nusbaum C."/>
            <person name="Birren B."/>
        </authorList>
    </citation>
    <scope>NUCLEOTIDE SEQUENCE [LARGE SCALE GENOMIC DNA]</scope>
    <source>
        <strain evidence="2 3">90A8</strain>
    </source>
</reference>
<dbReference type="HOGENOM" id="CLU_1458893_0_0_9"/>
<dbReference type="EMBL" id="AGYR01000012">
    <property type="protein sequence ID" value="ENZ17942.1"/>
    <property type="molecule type" value="Genomic_DNA"/>
</dbReference>
<keyword evidence="1" id="KW-0732">Signal</keyword>
<feature type="chain" id="PRO_5002395689" description="DUF4367 domain-containing protein" evidence="1">
    <location>
        <begin position="23"/>
        <end position="185"/>
    </location>
</feature>
<organism evidence="2 3">
    <name type="scientific">[Clostridium] clostridioforme 90A8</name>
    <dbReference type="NCBI Taxonomy" id="999408"/>
    <lineage>
        <taxon>Bacteria</taxon>
        <taxon>Bacillati</taxon>
        <taxon>Bacillota</taxon>
        <taxon>Clostridia</taxon>
        <taxon>Lachnospirales</taxon>
        <taxon>Lachnospiraceae</taxon>
        <taxon>Enterocloster</taxon>
    </lineage>
</organism>
<name>A0A0E2HS40_9FIRM</name>
<comment type="caution">
    <text evidence="2">The sequence shown here is derived from an EMBL/GenBank/DDBJ whole genome shotgun (WGS) entry which is preliminary data.</text>
</comment>
<dbReference type="AlphaFoldDB" id="A0A0E2HS40"/>
<accession>A0A0E2HS40</accession>
<evidence type="ECO:0000256" key="1">
    <source>
        <dbReference type="SAM" id="SignalP"/>
    </source>
</evidence>
<dbReference type="PATRIC" id="fig|999408.3.peg.1609"/>
<dbReference type="Proteomes" id="UP000013085">
    <property type="component" value="Unassembled WGS sequence"/>
</dbReference>
<evidence type="ECO:0000313" key="3">
    <source>
        <dbReference type="Proteomes" id="UP000013085"/>
    </source>
</evidence>
<sequence>MYKKLIGFIVLAALITGCKANANSAEPVSPGTVEQAAAPYSAVDTYGSLEELMQAYNIATASNTRTISESAEEKVYYLTDGNNLGLSLAKIEVKESYFNCIYNDGICVITNRYEDGASALKSITSTNTNTFTNEQADGYEYYYASDEDYKYYLWLNDGVYMNLNVPIGVDIDIKDIVPNLESMAL</sequence>
<evidence type="ECO:0008006" key="4">
    <source>
        <dbReference type="Google" id="ProtNLM"/>
    </source>
</evidence>
<proteinExistence type="predicted"/>
<evidence type="ECO:0000313" key="2">
    <source>
        <dbReference type="EMBL" id="ENZ17942.1"/>
    </source>
</evidence>
<dbReference type="PROSITE" id="PS51257">
    <property type="entry name" value="PROKAR_LIPOPROTEIN"/>
    <property type="match status" value="1"/>
</dbReference>
<protein>
    <recommendedName>
        <fullName evidence="4">DUF4367 domain-containing protein</fullName>
    </recommendedName>
</protein>